<protein>
    <recommendedName>
        <fullName evidence="2">Heterokaryon incompatibility domain-containing protein</fullName>
    </recommendedName>
</protein>
<feature type="domain" description="Heterokaryon incompatibility" evidence="2">
    <location>
        <begin position="103"/>
        <end position="262"/>
    </location>
</feature>
<dbReference type="AlphaFoldDB" id="A0AAN7WQZ1"/>
<dbReference type="PANTHER" id="PTHR24148:SF64">
    <property type="entry name" value="HETEROKARYON INCOMPATIBILITY DOMAIN-CONTAINING PROTEIN"/>
    <property type="match status" value="1"/>
</dbReference>
<evidence type="ECO:0000259" key="2">
    <source>
        <dbReference type="Pfam" id="PF06985"/>
    </source>
</evidence>
<organism evidence="3 4">
    <name type="scientific">Elasticomyces elasticus</name>
    <dbReference type="NCBI Taxonomy" id="574655"/>
    <lineage>
        <taxon>Eukaryota</taxon>
        <taxon>Fungi</taxon>
        <taxon>Dikarya</taxon>
        <taxon>Ascomycota</taxon>
        <taxon>Pezizomycotina</taxon>
        <taxon>Dothideomycetes</taxon>
        <taxon>Dothideomycetidae</taxon>
        <taxon>Mycosphaerellales</taxon>
        <taxon>Teratosphaeriaceae</taxon>
        <taxon>Elasticomyces</taxon>
    </lineage>
</organism>
<proteinExistence type="predicted"/>
<feature type="compositionally biased region" description="Polar residues" evidence="1">
    <location>
        <begin position="23"/>
        <end position="34"/>
    </location>
</feature>
<dbReference type="InterPro" id="IPR052895">
    <property type="entry name" value="HetReg/Transcr_Mod"/>
</dbReference>
<dbReference type="PANTHER" id="PTHR24148">
    <property type="entry name" value="ANKYRIN REPEAT DOMAIN-CONTAINING PROTEIN 39 HOMOLOG-RELATED"/>
    <property type="match status" value="1"/>
</dbReference>
<evidence type="ECO:0000313" key="3">
    <source>
        <dbReference type="EMBL" id="KAK5707566.1"/>
    </source>
</evidence>
<feature type="compositionally biased region" description="Basic and acidic residues" evidence="1">
    <location>
        <begin position="1"/>
        <end position="14"/>
    </location>
</feature>
<dbReference type="EMBL" id="JAVRQU010000001">
    <property type="protein sequence ID" value="KAK5707566.1"/>
    <property type="molecule type" value="Genomic_DNA"/>
</dbReference>
<dbReference type="Pfam" id="PF06985">
    <property type="entry name" value="HET"/>
    <property type="match status" value="1"/>
</dbReference>
<comment type="caution">
    <text evidence="3">The sequence shown here is derived from an EMBL/GenBank/DDBJ whole genome shotgun (WGS) entry which is preliminary data.</text>
</comment>
<gene>
    <name evidence="3" type="ORF">LTR97_000103</name>
</gene>
<accession>A0AAN7WQZ1</accession>
<evidence type="ECO:0000256" key="1">
    <source>
        <dbReference type="SAM" id="MobiDB-lite"/>
    </source>
</evidence>
<sequence length="603" mass="67940">MTGHITGHDEKVGHNDVAYPNHDGSTAASANPTDAVTLDLSTPSPTISTESEATIELPRRRQLYDNLSAGQFRLLRLFATEKHDDIRCCLRTFTAASPDCPSYRAVSYAWGPRTSTTPICISSQGNALQRETTHECHLHSQNLFDLLNQLRSEQSDCWLWIDALCINQDDNGERSQQVKLMGEIFRAANTVLAWLGPFTHVRENQWDDKTGLAQDVETMIQRDHDTHASIRYNQNHPSSTQPVEGQGICALPYWRRRWIVQELLLARSVVLQVREKHFTMAALEKAVKLADGETSTNWHGQNKIASVQNSAAALLARHSLGRRTGSLPQRLKELLVMYKDQECQQSYDLAYAMHSLIDPKYRDHLQVDYKQSAEEQFCVVISFMHEHEDLSIEGVRIAWSLLKDRKPSLIDPFRMLSQGPGLYQSFDMETRVFKLGSAPEIKEESGLSIYARRHVAALSPILLWTLQLKSGSWAFEQRTKPWLASTKFSIGPQDMLFFQIPGTEKWGLAAMAEPQFSTDDEIWLFAHTSYAFIVLPNASGSMTVRGRAALFNPNGTRYIGSELYPYPSPTAEGIKSTAACVEMRLTIPDLIILATMANVAYLH</sequence>
<evidence type="ECO:0000313" key="4">
    <source>
        <dbReference type="Proteomes" id="UP001310594"/>
    </source>
</evidence>
<dbReference type="InterPro" id="IPR010730">
    <property type="entry name" value="HET"/>
</dbReference>
<dbReference type="Proteomes" id="UP001310594">
    <property type="component" value="Unassembled WGS sequence"/>
</dbReference>
<reference evidence="3" key="1">
    <citation type="submission" date="2023-08" db="EMBL/GenBank/DDBJ databases">
        <title>Black Yeasts Isolated from many extreme environments.</title>
        <authorList>
            <person name="Coleine C."/>
            <person name="Stajich J.E."/>
            <person name="Selbmann L."/>
        </authorList>
    </citation>
    <scope>NUCLEOTIDE SEQUENCE</scope>
    <source>
        <strain evidence="3">CCFEE 5810</strain>
    </source>
</reference>
<feature type="region of interest" description="Disordered" evidence="1">
    <location>
        <begin position="1"/>
        <end position="49"/>
    </location>
</feature>
<name>A0AAN7WQZ1_9PEZI</name>